<dbReference type="GO" id="GO:0030897">
    <property type="term" value="C:HOPS complex"/>
    <property type="evidence" value="ECO:0007669"/>
    <property type="project" value="UniProtKB-UniRule"/>
</dbReference>
<protein>
    <recommendedName>
        <fullName evidence="4">Vacuolar protein sorting-associated protein 41</fullName>
    </recommendedName>
</protein>
<evidence type="ECO:0000313" key="9">
    <source>
        <dbReference type="Proteomes" id="UP000565441"/>
    </source>
</evidence>
<dbReference type="SUPFAM" id="SSF101908">
    <property type="entry name" value="Putative isomerase YbhE"/>
    <property type="match status" value="1"/>
</dbReference>
<comment type="subcellular location">
    <subcellularLocation>
        <location evidence="4">Vacuole</location>
    </subcellularLocation>
</comment>
<comment type="similarity">
    <text evidence="1 4">Belongs to the VPS41 family.</text>
</comment>
<comment type="caution">
    <text evidence="8">The sequence shown here is derived from an EMBL/GenBank/DDBJ whole genome shotgun (WGS) entry which is preliminary data.</text>
</comment>
<dbReference type="GO" id="GO:0005770">
    <property type="term" value="C:late endosome"/>
    <property type="evidence" value="ECO:0007669"/>
    <property type="project" value="UniProtKB-UniRule"/>
</dbReference>
<evidence type="ECO:0000256" key="6">
    <source>
        <dbReference type="SAM" id="MobiDB-lite"/>
    </source>
</evidence>
<dbReference type="Gene3D" id="2.130.10.10">
    <property type="entry name" value="YVTN repeat-like/Quinoprotein amine dehydrogenase"/>
    <property type="match status" value="1"/>
</dbReference>
<dbReference type="GO" id="GO:0016236">
    <property type="term" value="P:macroautophagy"/>
    <property type="evidence" value="ECO:0007669"/>
    <property type="project" value="TreeGrafter"/>
</dbReference>
<evidence type="ECO:0000256" key="5">
    <source>
        <dbReference type="PROSITE-ProRule" id="PRU01006"/>
    </source>
</evidence>
<dbReference type="GO" id="GO:0034058">
    <property type="term" value="P:endosomal vesicle fusion"/>
    <property type="evidence" value="ECO:0007669"/>
    <property type="project" value="UniProtKB-UniRule"/>
</dbReference>
<keyword evidence="2 4" id="KW-0813">Transport</keyword>
<dbReference type="GO" id="GO:0000329">
    <property type="term" value="C:fungal-type vacuole membrane"/>
    <property type="evidence" value="ECO:0007669"/>
    <property type="project" value="UniProtKB-UniRule"/>
</dbReference>
<keyword evidence="4" id="KW-0926">Vacuole</keyword>
<evidence type="ECO:0000256" key="3">
    <source>
        <dbReference type="ARBA" id="ARBA00022927"/>
    </source>
</evidence>
<evidence type="ECO:0000313" key="8">
    <source>
        <dbReference type="EMBL" id="KAF5387652.1"/>
    </source>
</evidence>
<name>A0A8H5MBB7_9AGAR</name>
<feature type="compositionally biased region" description="Basic and acidic residues" evidence="6">
    <location>
        <begin position="15"/>
        <end position="25"/>
    </location>
</feature>
<proteinExistence type="inferred from homology"/>
<sequence length="1018" mass="113727">MASIETPVATTDGELDSHEKDDVPRLAESPTQLSDLSDAEDVGARRHGHGRFQDDSNEEETEEEEEEEDDNEEGEDDDDDEDEDEEDDDEPALKYERIGGSVPDLLKKDSASALAIANKLMALGTHGGIVHILDLEGKRIKSYKPHLASIVDISMDDTADFVATASIDGQVVIRSLSTSESYSFDMKRPMRTVALEPNFAKRTTRAFVSGGLAGNLILGEKGWLGHKETVLHTGEGPIWQVRWRGRLIAWANDLGVKIYDYVSQTRITFIDRPADSPRADLFKCTLEWQDDSTLLIAWADHIKVARIRARPRTTTTAATANLPPLLVEITAVFQLDCMISGIVPHPTPTPPSAASQALILASDAAKISSTPASPALTSFLIIAYTPPDTFFNERTEDRAQQARKAAERPELRIISRGGEEFAADALTIANYHLWGCNDYVLCDVPGSDTAATGSNEGRCYVALSPRDLVLVKPRDRRDHVEWLVERQRYEEALNEVERIEAETPTINGKASLSATEIGQRYIEHLVSQGDFAKAARLCPKVCGQDSKRWEDWIFGFANKRQLQAIIPFVPTESPRLDHLVYEMMLAYFLSHDRQTLLETVKEWPREIYDIGAVIVAVRSELDKAASTSSTISSSPGTQVLMECLAELYTANRQYGKALPYYLRLRRPNVFDLIREHNLFTDVRDQVLLLVQFDDELMKQRKRDGQVLDEGRSDAITLLVDNIHSIPIGRVVQQLESSPYYLFLYLDALVMEKDATLVADFADLQVKLYAEYATPRLIDFLRASNYYNLEKAYKECMKRDLVLEMVFLLGRMGNNKKALTLIIERLGDVHRAIEFAKEQGDDDLWEDLLKYSETRPAFIRGLLENVGVEISPIRLIRRIKNGLEIPGLKEALIKILQDFHLQISLLEGCQRIMNGDSSDLSRQLQGNQTSGFFLTAKGKCLVCSRSLQEPPQSLVLLFLCRHVVHAHCAKGGDQLPHQPDPALRGIGIGGSQGISGKIALSVLLVALASILVNTDPRHQ</sequence>
<organism evidence="8 9">
    <name type="scientific">Tricholomella constricta</name>
    <dbReference type="NCBI Taxonomy" id="117010"/>
    <lineage>
        <taxon>Eukaryota</taxon>
        <taxon>Fungi</taxon>
        <taxon>Dikarya</taxon>
        <taxon>Basidiomycota</taxon>
        <taxon>Agaricomycotina</taxon>
        <taxon>Agaricomycetes</taxon>
        <taxon>Agaricomycetidae</taxon>
        <taxon>Agaricales</taxon>
        <taxon>Tricholomatineae</taxon>
        <taxon>Lyophyllaceae</taxon>
        <taxon>Tricholomella</taxon>
    </lineage>
</organism>
<dbReference type="FunFam" id="1.25.40.10:FF:000350">
    <property type="entry name" value="Vacuolar protein sorting-associated protein 41 homolog"/>
    <property type="match status" value="1"/>
</dbReference>
<dbReference type="PANTHER" id="PTHR12616">
    <property type="entry name" value="VACUOLAR PROTEIN SORTING VPS41"/>
    <property type="match status" value="1"/>
</dbReference>
<dbReference type="OrthoDB" id="244107at2759"/>
<gene>
    <name evidence="8" type="ORF">D9615_000773</name>
</gene>
<feature type="compositionally biased region" description="Acidic residues" evidence="6">
    <location>
        <begin position="55"/>
        <end position="90"/>
    </location>
</feature>
<feature type="repeat" description="CHCR" evidence="5">
    <location>
        <begin position="715"/>
        <end position="860"/>
    </location>
</feature>
<evidence type="ECO:0000256" key="4">
    <source>
        <dbReference type="PIRNR" id="PIRNR028921"/>
    </source>
</evidence>
<dbReference type="InterPro" id="IPR016902">
    <property type="entry name" value="Vps41"/>
</dbReference>
<dbReference type="GO" id="GO:0006623">
    <property type="term" value="P:protein targeting to vacuole"/>
    <property type="evidence" value="ECO:0007669"/>
    <property type="project" value="InterPro"/>
</dbReference>
<dbReference type="Proteomes" id="UP000565441">
    <property type="component" value="Unassembled WGS sequence"/>
</dbReference>
<dbReference type="GO" id="GO:0009267">
    <property type="term" value="P:cellular response to starvation"/>
    <property type="evidence" value="ECO:0007669"/>
    <property type="project" value="TreeGrafter"/>
</dbReference>
<dbReference type="InterPro" id="IPR011990">
    <property type="entry name" value="TPR-like_helical_dom_sf"/>
</dbReference>
<evidence type="ECO:0000256" key="2">
    <source>
        <dbReference type="ARBA" id="ARBA00022448"/>
    </source>
</evidence>
<dbReference type="InterPro" id="IPR045111">
    <property type="entry name" value="Vps41/Vps8"/>
</dbReference>
<feature type="region of interest" description="Disordered" evidence="6">
    <location>
        <begin position="1"/>
        <end position="100"/>
    </location>
</feature>
<dbReference type="Pfam" id="PF23556">
    <property type="entry name" value="TPR_Vps41"/>
    <property type="match status" value="1"/>
</dbReference>
<dbReference type="AlphaFoldDB" id="A0A8H5MBB7"/>
<keyword evidence="9" id="KW-1185">Reference proteome</keyword>
<dbReference type="Pfam" id="PF23411">
    <property type="entry name" value="Beta-prop_Vps41"/>
    <property type="match status" value="1"/>
</dbReference>
<dbReference type="PIRSF" id="PIRSF028921">
    <property type="entry name" value="VPS41"/>
    <property type="match status" value="1"/>
</dbReference>
<keyword evidence="3 4" id="KW-0653">Protein transport</keyword>
<dbReference type="EMBL" id="JAACJP010000001">
    <property type="protein sequence ID" value="KAF5387652.1"/>
    <property type="molecule type" value="Genomic_DNA"/>
</dbReference>
<feature type="domain" description="Vps41 beta-propeller" evidence="7">
    <location>
        <begin position="93"/>
        <end position="472"/>
    </location>
</feature>
<dbReference type="PANTHER" id="PTHR12616:SF1">
    <property type="entry name" value="VACUOLAR PROTEIN SORTING-ASSOCIATED PROTEIN 41 HOMOLOG"/>
    <property type="match status" value="1"/>
</dbReference>
<evidence type="ECO:0000259" key="7">
    <source>
        <dbReference type="Pfam" id="PF23411"/>
    </source>
</evidence>
<dbReference type="Gene3D" id="1.25.40.10">
    <property type="entry name" value="Tetratricopeptide repeat domain"/>
    <property type="match status" value="1"/>
</dbReference>
<comment type="function">
    <text evidence="4">Required for vacuolar assembly and vacuolar traffic.</text>
</comment>
<reference evidence="8 9" key="1">
    <citation type="journal article" date="2020" name="ISME J.">
        <title>Uncovering the hidden diversity of litter-decomposition mechanisms in mushroom-forming fungi.</title>
        <authorList>
            <person name="Floudas D."/>
            <person name="Bentzer J."/>
            <person name="Ahren D."/>
            <person name="Johansson T."/>
            <person name="Persson P."/>
            <person name="Tunlid A."/>
        </authorList>
    </citation>
    <scope>NUCLEOTIDE SEQUENCE [LARGE SCALE GENOMIC DNA]</scope>
    <source>
        <strain evidence="8 9">CBS 661.87</strain>
    </source>
</reference>
<dbReference type="SMART" id="SM00299">
    <property type="entry name" value="CLH"/>
    <property type="match status" value="1"/>
</dbReference>
<evidence type="ECO:0000256" key="1">
    <source>
        <dbReference type="ARBA" id="ARBA00009582"/>
    </source>
</evidence>
<dbReference type="InterPro" id="IPR000547">
    <property type="entry name" value="Clathrin_H-chain/VPS_repeat"/>
</dbReference>
<accession>A0A8H5MBB7</accession>
<dbReference type="InterPro" id="IPR057780">
    <property type="entry name" value="Beta-prop_Vps41"/>
</dbReference>
<dbReference type="InterPro" id="IPR015943">
    <property type="entry name" value="WD40/YVTN_repeat-like_dom_sf"/>
</dbReference>
<dbReference type="PROSITE" id="PS50236">
    <property type="entry name" value="CHCR"/>
    <property type="match status" value="1"/>
</dbReference>